<proteinExistence type="predicted"/>
<protein>
    <submittedName>
        <fullName evidence="2">Putative motility protein</fullName>
    </submittedName>
</protein>
<reference evidence="2 4" key="1">
    <citation type="submission" date="2016-10" db="EMBL/GenBank/DDBJ databases">
        <authorList>
            <person name="de Groot N.N."/>
        </authorList>
    </citation>
    <scope>NUCLEOTIDE SEQUENCE [LARGE SCALE GENOMIC DNA]</scope>
    <source>
        <strain evidence="1 4">Nm22</strain>
        <strain evidence="2">Nm71</strain>
    </source>
</reference>
<accession>A0A1H9Y4U3</accession>
<name>A0A1H9Y4U3_9PROT</name>
<gene>
    <name evidence="1" type="ORF">SAMN05216325_11734</name>
    <name evidence="2" type="ORF">SAMN05216326_10176</name>
</gene>
<sequence length="66" mass="6881">MDVTNIANTATSMNEAFIQQASGTAVLKKALDISADNAMALIEAIPENTSAQHLPSHLGQNINTTA</sequence>
<dbReference type="STRING" id="917.SAMN05216326_10176"/>
<dbReference type="Pfam" id="PF14070">
    <property type="entry name" value="YjfB_motility"/>
    <property type="match status" value="1"/>
</dbReference>
<dbReference type="EMBL" id="FOIA01000001">
    <property type="protein sequence ID" value="SES63862.1"/>
    <property type="molecule type" value="Genomic_DNA"/>
</dbReference>
<evidence type="ECO:0000313" key="2">
    <source>
        <dbReference type="EMBL" id="SES63862.1"/>
    </source>
</evidence>
<organism evidence="2 3">
    <name type="scientific">Nitrosomonas marina</name>
    <dbReference type="NCBI Taxonomy" id="917"/>
    <lineage>
        <taxon>Bacteria</taxon>
        <taxon>Pseudomonadati</taxon>
        <taxon>Pseudomonadota</taxon>
        <taxon>Betaproteobacteria</taxon>
        <taxon>Nitrosomonadales</taxon>
        <taxon>Nitrosomonadaceae</taxon>
        <taxon>Nitrosomonas</taxon>
    </lineage>
</organism>
<dbReference type="EMBL" id="FOCP01000017">
    <property type="protein sequence ID" value="SEN41247.1"/>
    <property type="molecule type" value="Genomic_DNA"/>
</dbReference>
<dbReference type="InterPro" id="IPR025906">
    <property type="entry name" value="YjfB_motility"/>
</dbReference>
<keyword evidence="3" id="KW-1185">Reference proteome</keyword>
<dbReference type="OrthoDB" id="8548265at2"/>
<reference evidence="3" key="2">
    <citation type="submission" date="2016-10" db="EMBL/GenBank/DDBJ databases">
        <authorList>
            <person name="Varghese N."/>
            <person name="Submissions S."/>
        </authorList>
    </citation>
    <scope>NUCLEOTIDE SEQUENCE [LARGE SCALE GENOMIC DNA]</scope>
    <source>
        <strain evidence="3">Nm71</strain>
    </source>
</reference>
<dbReference type="AlphaFoldDB" id="A0A1H9Y4U3"/>
<dbReference type="RefSeq" id="WP_090633204.1">
    <property type="nucleotide sequence ID" value="NZ_FOCP01000017.1"/>
</dbReference>
<evidence type="ECO:0000313" key="1">
    <source>
        <dbReference type="EMBL" id="SEN41247.1"/>
    </source>
</evidence>
<dbReference type="Proteomes" id="UP000199345">
    <property type="component" value="Unassembled WGS sequence"/>
</dbReference>
<dbReference type="Proteomes" id="UP000199459">
    <property type="component" value="Unassembled WGS sequence"/>
</dbReference>
<evidence type="ECO:0000313" key="4">
    <source>
        <dbReference type="Proteomes" id="UP000199459"/>
    </source>
</evidence>
<evidence type="ECO:0000313" key="3">
    <source>
        <dbReference type="Proteomes" id="UP000199345"/>
    </source>
</evidence>